<feature type="compositionally biased region" description="Polar residues" evidence="1">
    <location>
        <begin position="45"/>
        <end position="69"/>
    </location>
</feature>
<dbReference type="Proteomes" id="UP000288859">
    <property type="component" value="Unassembled WGS sequence"/>
</dbReference>
<name>A0A438MVB9_EXOME</name>
<feature type="compositionally biased region" description="Polar residues" evidence="1">
    <location>
        <begin position="19"/>
        <end position="37"/>
    </location>
</feature>
<feature type="compositionally biased region" description="Acidic residues" evidence="1">
    <location>
        <begin position="176"/>
        <end position="197"/>
    </location>
</feature>
<dbReference type="OrthoDB" id="10361754at2759"/>
<protein>
    <submittedName>
        <fullName evidence="2">Uncharacterized protein</fullName>
    </submittedName>
</protein>
<gene>
    <name evidence="2" type="ORF">B0A52_07789</name>
</gene>
<evidence type="ECO:0000313" key="3">
    <source>
        <dbReference type="Proteomes" id="UP000288859"/>
    </source>
</evidence>
<accession>A0A438MVB9</accession>
<dbReference type="VEuPathDB" id="FungiDB:PV10_02865"/>
<dbReference type="EMBL" id="NAJM01000045">
    <property type="protein sequence ID" value="RVX67666.1"/>
    <property type="molecule type" value="Genomic_DNA"/>
</dbReference>
<sequence length="340" mass="37839">MSDGQNSQSQGSNAPFFSPSLSPRSGESASPSNTTRRALNLPKPLSQTSRAHQTTEISFNAILNANINESEPIEQAPDVEDPWKEPNEEDENARAIIRQQLQEMRLPQASGEAESGRNASNSGDNWIHRLRDDDGTPTIQFPDDDDEDEGSDQLPGSLPLSRQVSRLHQPPRATIEEEEEVEDEEEVDSQATIDDDTQGPYEDIADGLMANITHFQALEQKYTRMYQPERKATVRNELMATSSKIKSLVEAGRRLLAEMAHGERIYQSLYIIVVNTADCINRGIFNLEYSERLRQLAAEGMIAGARRPSWGWKPELSGIAVETSPRKRRASVGKASPLRG</sequence>
<feature type="compositionally biased region" description="Acidic residues" evidence="1">
    <location>
        <begin position="142"/>
        <end position="151"/>
    </location>
</feature>
<reference evidence="2 3" key="1">
    <citation type="submission" date="2017-03" db="EMBL/GenBank/DDBJ databases">
        <title>Genomes of endolithic fungi from Antarctica.</title>
        <authorList>
            <person name="Coleine C."/>
            <person name="Masonjones S."/>
            <person name="Stajich J.E."/>
        </authorList>
    </citation>
    <scope>NUCLEOTIDE SEQUENCE [LARGE SCALE GENOMIC DNA]</scope>
    <source>
        <strain evidence="2 3">CCFEE 6314</strain>
    </source>
</reference>
<organism evidence="2 3">
    <name type="scientific">Exophiala mesophila</name>
    <name type="common">Black yeast-like fungus</name>
    <dbReference type="NCBI Taxonomy" id="212818"/>
    <lineage>
        <taxon>Eukaryota</taxon>
        <taxon>Fungi</taxon>
        <taxon>Dikarya</taxon>
        <taxon>Ascomycota</taxon>
        <taxon>Pezizomycotina</taxon>
        <taxon>Eurotiomycetes</taxon>
        <taxon>Chaetothyriomycetidae</taxon>
        <taxon>Chaetothyriales</taxon>
        <taxon>Herpotrichiellaceae</taxon>
        <taxon>Exophiala</taxon>
    </lineage>
</organism>
<evidence type="ECO:0000256" key="1">
    <source>
        <dbReference type="SAM" id="MobiDB-lite"/>
    </source>
</evidence>
<proteinExistence type="predicted"/>
<feature type="compositionally biased region" description="Low complexity" evidence="1">
    <location>
        <begin position="1"/>
        <end position="13"/>
    </location>
</feature>
<feature type="region of interest" description="Disordered" evidence="1">
    <location>
        <begin position="1"/>
        <end position="200"/>
    </location>
</feature>
<dbReference type="AlphaFoldDB" id="A0A438MVB9"/>
<comment type="caution">
    <text evidence="2">The sequence shown here is derived from an EMBL/GenBank/DDBJ whole genome shotgun (WGS) entry which is preliminary data.</text>
</comment>
<evidence type="ECO:0000313" key="2">
    <source>
        <dbReference type="EMBL" id="RVX67666.1"/>
    </source>
</evidence>